<dbReference type="PANTHER" id="PTHR34983:SF1">
    <property type="entry name" value="ARABINOGALACTAN ENDO-BETA-1,4-GALACTANASE A"/>
    <property type="match status" value="1"/>
</dbReference>
<protein>
    <recommendedName>
        <fullName evidence="3 6">Arabinogalactan endo-beta-1,4-galactanase</fullName>
        <ecNumber evidence="3 6">3.2.1.89</ecNumber>
    </recommendedName>
</protein>
<sequence>MKILKFLMAAFLCVNSLSAQEYVGGDISLLPKYEQHGAKYFDHDGRPVTDVIAFFKQQGLNSMRMRLFVNPENASATDKGQGVCQDLDFVKNLAKRIKTAGMSLILDLHYSDSWADPAKQWTPKAWEQLNDERLYTEIYKYTVDVLQELVEVGATPDFIQTGNEISYGMLWGKEGSQDHRCYIGNTANWARFTTLLKRAAQACREICPHAKIILHTERTLQPEVQENFYQKMTEASVDYDIIGLSYYPAYHSTLTSLDKALTALENKFSDKKIMIVETGYPYAWPVGGTTYDLTDTYPYSDAGQELFTKALIATLHNHQNVNGLYWWFPEANENGLDWMSNRVTDSWYNAPLFDNRTGRATSALSALKSFLQPTSGITALSTSTADSSWYTLQGLRISRPQSSGLYLMQNQKILIR</sequence>
<organism evidence="7 8">
    <name type="scientific">Alloprevotella rava</name>
    <dbReference type="NCBI Taxonomy" id="671218"/>
    <lineage>
        <taxon>Bacteria</taxon>
        <taxon>Pseudomonadati</taxon>
        <taxon>Bacteroidota</taxon>
        <taxon>Bacteroidia</taxon>
        <taxon>Bacteroidales</taxon>
        <taxon>Prevotellaceae</taxon>
        <taxon>Alloprevotella</taxon>
    </lineage>
</organism>
<comment type="caution">
    <text evidence="7">The sequence shown here is derived from an EMBL/GenBank/DDBJ whole genome shotgun (WGS) entry which is preliminary data.</text>
</comment>
<dbReference type="EC" id="3.2.1.89" evidence="3 6"/>
<keyword evidence="5 6" id="KW-0326">Glycosidase</keyword>
<comment type="catalytic activity">
    <reaction evidence="1 6">
        <text>The enzyme specifically hydrolyzes (1-&gt;4)-beta-D-galactosidic linkages in type I arabinogalactans.</text>
        <dbReference type="EC" id="3.2.1.89"/>
    </reaction>
</comment>
<evidence type="ECO:0000256" key="3">
    <source>
        <dbReference type="ARBA" id="ARBA00012556"/>
    </source>
</evidence>
<evidence type="ECO:0000256" key="1">
    <source>
        <dbReference type="ARBA" id="ARBA00001695"/>
    </source>
</evidence>
<name>A0A7W5UIQ8_9BACT</name>
<dbReference type="InterPro" id="IPR017853">
    <property type="entry name" value="GH"/>
</dbReference>
<dbReference type="PANTHER" id="PTHR34983">
    <property type="entry name" value="ARABINOGALACTAN ENDO-BETA-1,4-GALACTANASE A"/>
    <property type="match status" value="1"/>
</dbReference>
<dbReference type="Proteomes" id="UP000541425">
    <property type="component" value="Unassembled WGS sequence"/>
</dbReference>
<evidence type="ECO:0000256" key="5">
    <source>
        <dbReference type="ARBA" id="ARBA00023295"/>
    </source>
</evidence>
<dbReference type="GO" id="GO:0015926">
    <property type="term" value="F:glucosidase activity"/>
    <property type="evidence" value="ECO:0007669"/>
    <property type="project" value="InterPro"/>
</dbReference>
<gene>
    <name evidence="7" type="ORF">FHS60_000601</name>
</gene>
<proteinExistence type="inferred from homology"/>
<feature type="signal peptide" evidence="6">
    <location>
        <begin position="1"/>
        <end position="19"/>
    </location>
</feature>
<dbReference type="RefSeq" id="WP_183694701.1">
    <property type="nucleotide sequence ID" value="NZ_JACICA010000002.1"/>
</dbReference>
<dbReference type="GO" id="GO:0045490">
    <property type="term" value="P:pectin catabolic process"/>
    <property type="evidence" value="ECO:0007669"/>
    <property type="project" value="TreeGrafter"/>
</dbReference>
<dbReference type="GO" id="GO:0031218">
    <property type="term" value="F:arabinogalactan endo-1,4-beta-galactosidase activity"/>
    <property type="evidence" value="ECO:0007669"/>
    <property type="project" value="UniProtKB-EC"/>
</dbReference>
<evidence type="ECO:0000256" key="2">
    <source>
        <dbReference type="ARBA" id="ARBA00010687"/>
    </source>
</evidence>
<dbReference type="Gene3D" id="3.20.20.80">
    <property type="entry name" value="Glycosidases"/>
    <property type="match status" value="1"/>
</dbReference>
<reference evidence="7 8" key="1">
    <citation type="submission" date="2020-08" db="EMBL/GenBank/DDBJ databases">
        <title>Genomic Encyclopedia of Type Strains, Phase IV (KMG-IV): sequencing the most valuable type-strain genomes for metagenomic binning, comparative biology and taxonomic classification.</title>
        <authorList>
            <person name="Goeker M."/>
        </authorList>
    </citation>
    <scope>NUCLEOTIDE SEQUENCE [LARGE SCALE GENOMIC DNA]</scope>
    <source>
        <strain evidence="7 8">DSM 22548</strain>
    </source>
</reference>
<dbReference type="InterPro" id="IPR011683">
    <property type="entry name" value="Glyco_hydro_53"/>
</dbReference>
<comment type="similarity">
    <text evidence="2 6">Belongs to the glycosyl hydrolase 53 family.</text>
</comment>
<feature type="chain" id="PRO_5031607394" description="Arabinogalactan endo-beta-1,4-galactanase" evidence="6">
    <location>
        <begin position="20"/>
        <end position="416"/>
    </location>
</feature>
<dbReference type="SUPFAM" id="SSF51445">
    <property type="entry name" value="(Trans)glycosidases"/>
    <property type="match status" value="1"/>
</dbReference>
<keyword evidence="6" id="KW-0732">Signal</keyword>
<dbReference type="Pfam" id="PF07745">
    <property type="entry name" value="Glyco_hydro_53"/>
    <property type="match status" value="1"/>
</dbReference>
<keyword evidence="4 6" id="KW-0378">Hydrolase</keyword>
<evidence type="ECO:0000313" key="7">
    <source>
        <dbReference type="EMBL" id="MBB3702148.1"/>
    </source>
</evidence>
<accession>A0A7W5UIQ8</accession>
<evidence type="ECO:0000256" key="6">
    <source>
        <dbReference type="RuleBase" id="RU361192"/>
    </source>
</evidence>
<dbReference type="AlphaFoldDB" id="A0A7W5UIQ8"/>
<evidence type="ECO:0000313" key="8">
    <source>
        <dbReference type="Proteomes" id="UP000541425"/>
    </source>
</evidence>
<evidence type="ECO:0000256" key="4">
    <source>
        <dbReference type="ARBA" id="ARBA00022801"/>
    </source>
</evidence>
<dbReference type="EMBL" id="JACICA010000002">
    <property type="protein sequence ID" value="MBB3702148.1"/>
    <property type="molecule type" value="Genomic_DNA"/>
</dbReference>